<organism evidence="1 2">
    <name type="scientific">Terricaulis silvestris</name>
    <dbReference type="NCBI Taxonomy" id="2686094"/>
    <lineage>
        <taxon>Bacteria</taxon>
        <taxon>Pseudomonadati</taxon>
        <taxon>Pseudomonadota</taxon>
        <taxon>Alphaproteobacteria</taxon>
        <taxon>Caulobacterales</taxon>
        <taxon>Caulobacteraceae</taxon>
        <taxon>Terricaulis</taxon>
    </lineage>
</organism>
<dbReference type="EMBL" id="CP047045">
    <property type="protein sequence ID" value="QGZ95637.1"/>
    <property type="molecule type" value="Genomic_DNA"/>
</dbReference>
<evidence type="ECO:0000313" key="1">
    <source>
        <dbReference type="EMBL" id="QGZ95637.1"/>
    </source>
</evidence>
<dbReference type="AlphaFoldDB" id="A0A6I6MS72"/>
<evidence type="ECO:0000313" key="2">
    <source>
        <dbReference type="Proteomes" id="UP000431269"/>
    </source>
</evidence>
<sequence length="101" mass="11437">MKATTQIDAYVFSTLMADLVSHDRRPSAFLTYVAIWSAGDGKRVALSYADLAERTGLSKRAAQDAVAHLMRRELLECVKAGPTETPRYRPLTPWQRWKRKA</sequence>
<proteinExistence type="predicted"/>
<protein>
    <recommendedName>
        <fullName evidence="3">Helix-turn-helix domain-containing protein</fullName>
    </recommendedName>
</protein>
<dbReference type="RefSeq" id="WP_158766484.1">
    <property type="nucleotide sequence ID" value="NZ_CP047045.1"/>
</dbReference>
<reference evidence="2" key="1">
    <citation type="submission" date="2019-12" db="EMBL/GenBank/DDBJ databases">
        <title>Complete genome of Terracaulis silvestris 0127_4.</title>
        <authorList>
            <person name="Vieira S."/>
            <person name="Riedel T."/>
            <person name="Sproer C."/>
            <person name="Pascual J."/>
            <person name="Boedeker C."/>
            <person name="Overmann J."/>
        </authorList>
    </citation>
    <scope>NUCLEOTIDE SEQUENCE [LARGE SCALE GENOMIC DNA]</scope>
    <source>
        <strain evidence="2">0127_4</strain>
    </source>
</reference>
<evidence type="ECO:0008006" key="3">
    <source>
        <dbReference type="Google" id="ProtNLM"/>
    </source>
</evidence>
<name>A0A6I6MS72_9CAUL</name>
<dbReference type="KEGG" id="tsv:DSM104635_02487"/>
<accession>A0A6I6MS72</accession>
<dbReference type="Proteomes" id="UP000431269">
    <property type="component" value="Chromosome"/>
</dbReference>
<keyword evidence="2" id="KW-1185">Reference proteome</keyword>
<gene>
    <name evidence="1" type="ORF">DSM104635_02487</name>
</gene>